<dbReference type="InterPro" id="IPR010721">
    <property type="entry name" value="UstE-like"/>
</dbReference>
<comment type="caution">
    <text evidence="1">The sequence shown here is derived from an EMBL/GenBank/DDBJ whole genome shotgun (WGS) entry which is preliminary data.</text>
</comment>
<accession>T1B185</accession>
<sequence>ALCDRFHGWSLVVGRAPSLMLILLVKGSGIPPTESQAIKTRGNRYRQYQEEVSAFVPWFPRRSRYS</sequence>
<gene>
    <name evidence="1" type="ORF">B2A_08134</name>
</gene>
<dbReference type="Pfam" id="PF06966">
    <property type="entry name" value="DUF1295"/>
    <property type="match status" value="1"/>
</dbReference>
<reference evidence="1" key="1">
    <citation type="submission" date="2013-08" db="EMBL/GenBank/DDBJ databases">
        <authorList>
            <person name="Mendez C."/>
            <person name="Richter M."/>
            <person name="Ferrer M."/>
            <person name="Sanchez J."/>
        </authorList>
    </citation>
    <scope>NUCLEOTIDE SEQUENCE</scope>
</reference>
<evidence type="ECO:0000313" key="1">
    <source>
        <dbReference type="EMBL" id="EQD48095.1"/>
    </source>
</evidence>
<feature type="non-terminal residue" evidence="1">
    <location>
        <position position="1"/>
    </location>
</feature>
<dbReference type="AlphaFoldDB" id="T1B185"/>
<dbReference type="Gene3D" id="1.20.120.1630">
    <property type="match status" value="1"/>
</dbReference>
<proteinExistence type="predicted"/>
<dbReference type="EMBL" id="AUZZ01005847">
    <property type="protein sequence ID" value="EQD48095.1"/>
    <property type="molecule type" value="Genomic_DNA"/>
</dbReference>
<name>T1B185_9ZZZZ</name>
<protein>
    <submittedName>
        <fullName evidence="1">Protein containing DUF1295</fullName>
    </submittedName>
</protein>
<reference evidence="1" key="2">
    <citation type="journal article" date="2014" name="ISME J.">
        <title>Microbial stratification in low pH oxic and suboxic macroscopic growths along an acid mine drainage.</title>
        <authorList>
            <person name="Mendez-Garcia C."/>
            <person name="Mesa V."/>
            <person name="Sprenger R.R."/>
            <person name="Richter M."/>
            <person name="Diez M.S."/>
            <person name="Solano J."/>
            <person name="Bargiela R."/>
            <person name="Golyshina O.V."/>
            <person name="Manteca A."/>
            <person name="Ramos J.L."/>
            <person name="Gallego J.R."/>
            <person name="Llorente I."/>
            <person name="Martins Dos Santos V.A."/>
            <person name="Jensen O.N."/>
            <person name="Pelaez A.I."/>
            <person name="Sanchez J."/>
            <person name="Ferrer M."/>
        </authorList>
    </citation>
    <scope>NUCLEOTIDE SEQUENCE</scope>
</reference>
<organism evidence="1">
    <name type="scientific">mine drainage metagenome</name>
    <dbReference type="NCBI Taxonomy" id="410659"/>
    <lineage>
        <taxon>unclassified sequences</taxon>
        <taxon>metagenomes</taxon>
        <taxon>ecological metagenomes</taxon>
    </lineage>
</organism>